<dbReference type="EMBL" id="LAZR01001848">
    <property type="protein sequence ID" value="KKN38157.1"/>
    <property type="molecule type" value="Genomic_DNA"/>
</dbReference>
<keyword evidence="3" id="KW-0548">Nucleotidyltransferase</keyword>
<evidence type="ECO:0000313" key="5">
    <source>
        <dbReference type="EMBL" id="KKN38157.1"/>
    </source>
</evidence>
<dbReference type="GO" id="GO:0005737">
    <property type="term" value="C:cytoplasm"/>
    <property type="evidence" value="ECO:0007669"/>
    <property type="project" value="InterPro"/>
</dbReference>
<dbReference type="GO" id="GO:0009435">
    <property type="term" value="P:NAD+ biosynthetic process"/>
    <property type="evidence" value="ECO:0007669"/>
    <property type="project" value="InterPro"/>
</dbReference>
<dbReference type="Pfam" id="PF01467">
    <property type="entry name" value="CTP_transf_like"/>
    <property type="match status" value="1"/>
</dbReference>
<dbReference type="GO" id="GO:0000309">
    <property type="term" value="F:nicotinamide-nucleotide adenylyltransferase activity"/>
    <property type="evidence" value="ECO:0007669"/>
    <property type="project" value="InterPro"/>
</dbReference>
<dbReference type="InterPro" id="IPR014729">
    <property type="entry name" value="Rossmann-like_a/b/a_fold"/>
</dbReference>
<evidence type="ECO:0000256" key="2">
    <source>
        <dbReference type="ARBA" id="ARBA00022679"/>
    </source>
</evidence>
<dbReference type="NCBIfam" id="TIGR00125">
    <property type="entry name" value="cyt_tran_rel"/>
    <property type="match status" value="1"/>
</dbReference>
<dbReference type="PROSITE" id="PS51462">
    <property type="entry name" value="NUDIX"/>
    <property type="match status" value="1"/>
</dbReference>
<dbReference type="SUPFAM" id="SSF52374">
    <property type="entry name" value="Nucleotidylyl transferase"/>
    <property type="match status" value="1"/>
</dbReference>
<feature type="domain" description="Nudix hydrolase" evidence="4">
    <location>
        <begin position="41"/>
        <end position="185"/>
    </location>
</feature>
<keyword evidence="2" id="KW-0808">Transferase</keyword>
<dbReference type="PANTHER" id="PTHR21342">
    <property type="entry name" value="PHOSPHOPANTETHEINE ADENYLYLTRANSFERASE"/>
    <property type="match status" value="1"/>
</dbReference>
<dbReference type="SUPFAM" id="SSF55811">
    <property type="entry name" value="Nudix"/>
    <property type="match status" value="1"/>
</dbReference>
<dbReference type="Gene3D" id="3.90.79.10">
    <property type="entry name" value="Nucleoside Triphosphate Pyrophosphohydrolase"/>
    <property type="match status" value="1"/>
</dbReference>
<proteinExistence type="inferred from homology"/>
<name>A0A0F9QMB2_9ZZZZ</name>
<comment type="similarity">
    <text evidence="1">Belongs to the archaeal NMN adenylyltransferase family.</text>
</comment>
<dbReference type="InterPro" id="IPR000086">
    <property type="entry name" value="NUDIX_hydrolase_dom"/>
</dbReference>
<dbReference type="InterPro" id="IPR006418">
    <property type="entry name" value="NMN_Atrans_arc"/>
</dbReference>
<dbReference type="InterPro" id="IPR004821">
    <property type="entry name" value="Cyt_trans-like"/>
</dbReference>
<comment type="caution">
    <text evidence="5">The sequence shown here is derived from an EMBL/GenBank/DDBJ whole genome shotgun (WGS) entry which is preliminary data.</text>
</comment>
<evidence type="ECO:0000256" key="3">
    <source>
        <dbReference type="ARBA" id="ARBA00022695"/>
    </source>
</evidence>
<dbReference type="InterPro" id="IPR015797">
    <property type="entry name" value="NUDIX_hydrolase-like_dom_sf"/>
</dbReference>
<dbReference type="HAMAP" id="MF_00243">
    <property type="entry name" value="NMN_adenylyltr"/>
    <property type="match status" value="1"/>
</dbReference>
<dbReference type="Gene3D" id="3.40.50.620">
    <property type="entry name" value="HUPs"/>
    <property type="match status" value="1"/>
</dbReference>
<gene>
    <name evidence="5" type="ORF">LCGC14_0756230</name>
</gene>
<reference evidence="5" key="1">
    <citation type="journal article" date="2015" name="Nature">
        <title>Complex archaea that bridge the gap between prokaryotes and eukaryotes.</title>
        <authorList>
            <person name="Spang A."/>
            <person name="Saw J.H."/>
            <person name="Jorgensen S.L."/>
            <person name="Zaremba-Niedzwiedzka K."/>
            <person name="Martijn J."/>
            <person name="Lind A.E."/>
            <person name="van Eijk R."/>
            <person name="Schleper C."/>
            <person name="Guy L."/>
            <person name="Ettema T.J."/>
        </authorList>
    </citation>
    <scope>NUCLEOTIDE SEQUENCE</scope>
</reference>
<sequence>MEKEIVACIENINLKYLESGQVSKVVFPMERQEAHKQKMIHLITRFFIISLSPKGEIRYLVQKRGKSKTEYPEYFTDSSSGHVIWKRNLDLKKIKEDAMRELEEEFGIPSRALIRTIFYKLMDEKDNKEREISYVFFGLVDYNIPIKPNPDELDIEESRFYGRTELENILKTRKSIKSAQKLWKKLLNTDISSLFENEAKPNFSQSNNIALFIGRFQPLHHGHIYVIMNILKSYKIVKIGIGSSQLSNTFNDPFTNIERREFIQATLKKRRISTKRYDIYDIPDIFNAKRWVDHVVSIVGKFDAIFSNSDWIRELFQNKGFRVETKIAIFRKKFNASNVRRLIIKNNKSWIPLVPKEVKELIKEFDGINRVKSLNPADN</sequence>
<dbReference type="AlphaFoldDB" id="A0A0F9QMB2"/>
<evidence type="ECO:0000259" key="4">
    <source>
        <dbReference type="PROSITE" id="PS51462"/>
    </source>
</evidence>
<accession>A0A0F9QMB2</accession>
<evidence type="ECO:0000256" key="1">
    <source>
        <dbReference type="ARBA" id="ARBA00010124"/>
    </source>
</evidence>
<dbReference type="NCBIfam" id="NF002243">
    <property type="entry name" value="PRK01153.1"/>
    <property type="match status" value="1"/>
</dbReference>
<dbReference type="PANTHER" id="PTHR21342:SF0">
    <property type="entry name" value="BIFUNCTIONAL NMN ADENYLYLTRANSFERASE_NUDIX HYDROLASE"/>
    <property type="match status" value="1"/>
</dbReference>
<protein>
    <recommendedName>
        <fullName evidence="4">Nudix hydrolase domain-containing protein</fullName>
    </recommendedName>
</protein>
<organism evidence="5">
    <name type="scientific">marine sediment metagenome</name>
    <dbReference type="NCBI Taxonomy" id="412755"/>
    <lineage>
        <taxon>unclassified sequences</taxon>
        <taxon>metagenomes</taxon>
        <taxon>ecological metagenomes</taxon>
    </lineage>
</organism>